<feature type="non-terminal residue" evidence="2">
    <location>
        <position position="60"/>
    </location>
</feature>
<name>A0A382R884_9ZZZZ</name>
<dbReference type="AlphaFoldDB" id="A0A382R884"/>
<evidence type="ECO:0008006" key="3">
    <source>
        <dbReference type="Google" id="ProtNLM"/>
    </source>
</evidence>
<organism evidence="2">
    <name type="scientific">marine metagenome</name>
    <dbReference type="NCBI Taxonomy" id="408172"/>
    <lineage>
        <taxon>unclassified sequences</taxon>
        <taxon>metagenomes</taxon>
        <taxon>ecological metagenomes</taxon>
    </lineage>
</organism>
<sequence>MPTFDLRPANYGKRAVAYIIDLLYVLIPGTAGVIVALVLVFPGRTRAFGVLLVVASAGWL</sequence>
<evidence type="ECO:0000256" key="1">
    <source>
        <dbReference type="SAM" id="Phobius"/>
    </source>
</evidence>
<reference evidence="2" key="1">
    <citation type="submission" date="2018-05" db="EMBL/GenBank/DDBJ databases">
        <authorList>
            <person name="Lanie J.A."/>
            <person name="Ng W.-L."/>
            <person name="Kazmierczak K.M."/>
            <person name="Andrzejewski T.M."/>
            <person name="Davidsen T.M."/>
            <person name="Wayne K.J."/>
            <person name="Tettelin H."/>
            <person name="Glass J.I."/>
            <person name="Rusch D."/>
            <person name="Podicherti R."/>
            <person name="Tsui H.-C.T."/>
            <person name="Winkler M.E."/>
        </authorList>
    </citation>
    <scope>NUCLEOTIDE SEQUENCE</scope>
</reference>
<gene>
    <name evidence="2" type="ORF">METZ01_LOCUS346082</name>
</gene>
<proteinExistence type="predicted"/>
<dbReference type="EMBL" id="UINC01119419">
    <property type="protein sequence ID" value="SVC93228.1"/>
    <property type="molecule type" value="Genomic_DNA"/>
</dbReference>
<accession>A0A382R884</accession>
<evidence type="ECO:0000313" key="2">
    <source>
        <dbReference type="EMBL" id="SVC93228.1"/>
    </source>
</evidence>
<keyword evidence="1" id="KW-0812">Transmembrane</keyword>
<feature type="transmembrane region" description="Helical" evidence="1">
    <location>
        <begin position="15"/>
        <end position="41"/>
    </location>
</feature>
<keyword evidence="1" id="KW-1133">Transmembrane helix</keyword>
<keyword evidence="1" id="KW-0472">Membrane</keyword>
<protein>
    <recommendedName>
        <fullName evidence="3">RDD domain-containing protein</fullName>
    </recommendedName>
</protein>